<name>A0A139KVD1_9BACE</name>
<gene>
    <name evidence="1" type="ORF">HMPREF2531_04397</name>
</gene>
<sequence length="121" mass="13598">MGIMKKYIYLFFMLMCIVSCEKPEEGLVAEKSVNADIVRFRIYQNQNVFFDGTIDQEGNTVQVTIPEGIDKSAIRPQVLVSAGAVVTPKSGELQDFTNPVEYKVVSENGENTKTYMITVNY</sequence>
<dbReference type="PATRIC" id="fig|329854.7.peg.4473"/>
<dbReference type="AlphaFoldDB" id="A0A139KVD1"/>
<dbReference type="EMBL" id="LTDF01000161">
    <property type="protein sequence ID" value="KXT43115.1"/>
    <property type="molecule type" value="Genomic_DNA"/>
</dbReference>
<comment type="caution">
    <text evidence="1">The sequence shown here is derived from an EMBL/GenBank/DDBJ whole genome shotgun (WGS) entry which is preliminary data.</text>
</comment>
<dbReference type="Gene3D" id="2.60.40.2340">
    <property type="match status" value="1"/>
</dbReference>
<protein>
    <recommendedName>
        <fullName evidence="3">DUF5018 domain-containing protein</fullName>
    </recommendedName>
</protein>
<evidence type="ECO:0008006" key="3">
    <source>
        <dbReference type="Google" id="ProtNLM"/>
    </source>
</evidence>
<proteinExistence type="predicted"/>
<accession>A0A139KVD1</accession>
<evidence type="ECO:0000313" key="2">
    <source>
        <dbReference type="Proteomes" id="UP000070319"/>
    </source>
</evidence>
<evidence type="ECO:0000313" key="1">
    <source>
        <dbReference type="EMBL" id="KXT43115.1"/>
    </source>
</evidence>
<dbReference type="Proteomes" id="UP000070319">
    <property type="component" value="Unassembled WGS sequence"/>
</dbReference>
<organism evidence="1">
    <name type="scientific">Bacteroides intestinalis</name>
    <dbReference type="NCBI Taxonomy" id="329854"/>
    <lineage>
        <taxon>Bacteria</taxon>
        <taxon>Pseudomonadati</taxon>
        <taxon>Bacteroidota</taxon>
        <taxon>Bacteroidia</taxon>
        <taxon>Bacteroidales</taxon>
        <taxon>Bacteroidaceae</taxon>
        <taxon>Bacteroides</taxon>
    </lineage>
</organism>
<reference evidence="1 2" key="1">
    <citation type="submission" date="2016-02" db="EMBL/GenBank/DDBJ databases">
        <authorList>
            <person name="Wen L."/>
            <person name="He K."/>
            <person name="Yang H."/>
        </authorList>
    </citation>
    <scope>NUCLEOTIDE SEQUENCE [LARGE SCALE GENOMIC DNA]</scope>
    <source>
        <strain evidence="1 2">KLE1704</strain>
    </source>
</reference>